<keyword evidence="6 9" id="KW-0057">Aromatic amino acid biosynthesis</keyword>
<feature type="binding site" evidence="9">
    <location>
        <position position="205"/>
    </location>
    <ligand>
        <name>NADP(+)</name>
        <dbReference type="ChEBI" id="CHEBI:58349"/>
    </ligand>
</feature>
<evidence type="ECO:0000256" key="1">
    <source>
        <dbReference type="ARBA" id="ARBA00004871"/>
    </source>
</evidence>
<feature type="domain" description="Shikimate dehydrogenase substrate binding N-terminal" evidence="11">
    <location>
        <begin position="6"/>
        <end position="87"/>
    </location>
</feature>
<dbReference type="CDD" id="cd01065">
    <property type="entry name" value="NAD_bind_Shikimate_DH"/>
    <property type="match status" value="1"/>
</dbReference>
<comment type="similarity">
    <text evidence="9">Belongs to the shikimate dehydrogenase family.</text>
</comment>
<comment type="subunit">
    <text evidence="9">Homodimer.</text>
</comment>
<dbReference type="InterPro" id="IPR046346">
    <property type="entry name" value="Aminoacid_DH-like_N_sf"/>
</dbReference>
<dbReference type="FunFam" id="3.40.50.720:FF:000086">
    <property type="entry name" value="Quinate/shikimate dehydrogenase"/>
    <property type="match status" value="1"/>
</dbReference>
<dbReference type="HAMAP" id="MF_00222">
    <property type="entry name" value="Shikimate_DH_AroE"/>
    <property type="match status" value="1"/>
</dbReference>
<dbReference type="InterPro" id="IPR006151">
    <property type="entry name" value="Shikm_DH/Glu-tRNA_Rdtase"/>
</dbReference>
<dbReference type="NCBIfam" id="TIGR00507">
    <property type="entry name" value="aroE"/>
    <property type="match status" value="1"/>
</dbReference>
<evidence type="ECO:0000256" key="7">
    <source>
        <dbReference type="ARBA" id="ARBA00049442"/>
    </source>
</evidence>
<comment type="catalytic activity">
    <reaction evidence="7 9">
        <text>shikimate + NADP(+) = 3-dehydroshikimate + NADPH + H(+)</text>
        <dbReference type="Rhea" id="RHEA:17737"/>
        <dbReference type="ChEBI" id="CHEBI:15378"/>
        <dbReference type="ChEBI" id="CHEBI:16630"/>
        <dbReference type="ChEBI" id="CHEBI:36208"/>
        <dbReference type="ChEBI" id="CHEBI:57783"/>
        <dbReference type="ChEBI" id="CHEBI:58349"/>
        <dbReference type="EC" id="1.1.1.25"/>
    </reaction>
</comment>
<feature type="domain" description="SDH C-terminal" evidence="12">
    <location>
        <begin position="228"/>
        <end position="258"/>
    </location>
</feature>
<evidence type="ECO:0000259" key="12">
    <source>
        <dbReference type="Pfam" id="PF18317"/>
    </source>
</evidence>
<keyword evidence="14" id="KW-1185">Reference proteome</keyword>
<comment type="caution">
    <text evidence="13">The sequence shown here is derived from an EMBL/GenBank/DDBJ whole genome shotgun (WGS) entry which is preliminary data.</text>
</comment>
<accession>H7GGF1</accession>
<evidence type="ECO:0000256" key="9">
    <source>
        <dbReference type="HAMAP-Rule" id="MF_00222"/>
    </source>
</evidence>
<dbReference type="Proteomes" id="UP000053186">
    <property type="component" value="Unassembled WGS sequence"/>
</dbReference>
<evidence type="ECO:0000256" key="4">
    <source>
        <dbReference type="ARBA" id="ARBA00022857"/>
    </source>
</evidence>
<feature type="active site" description="Proton acceptor" evidence="9">
    <location>
        <position position="64"/>
    </location>
</feature>
<dbReference type="GO" id="GO:0009423">
    <property type="term" value="P:chorismate biosynthetic process"/>
    <property type="evidence" value="ECO:0007669"/>
    <property type="project" value="UniProtKB-UniRule"/>
</dbReference>
<dbReference type="Pfam" id="PF01488">
    <property type="entry name" value="Shikimate_DH"/>
    <property type="match status" value="1"/>
</dbReference>
<evidence type="ECO:0000256" key="2">
    <source>
        <dbReference type="ARBA" id="ARBA00012962"/>
    </source>
</evidence>
<evidence type="ECO:0000256" key="6">
    <source>
        <dbReference type="ARBA" id="ARBA00023141"/>
    </source>
</evidence>
<proteinExistence type="inferred from homology"/>
<evidence type="ECO:0000259" key="11">
    <source>
        <dbReference type="Pfam" id="PF08501"/>
    </source>
</evidence>
<evidence type="ECO:0000313" key="14">
    <source>
        <dbReference type="Proteomes" id="UP000053186"/>
    </source>
</evidence>
<feature type="binding site" evidence="9">
    <location>
        <position position="228"/>
    </location>
    <ligand>
        <name>NADP(+)</name>
        <dbReference type="ChEBI" id="CHEBI:58349"/>
    </ligand>
</feature>
<keyword evidence="4 9" id="KW-0521">NADP</keyword>
<dbReference type="EMBL" id="AIJQ01000009">
    <property type="protein sequence ID" value="EIA39113.1"/>
    <property type="molecule type" value="Genomic_DNA"/>
</dbReference>
<dbReference type="GO" id="GO:0009073">
    <property type="term" value="P:aromatic amino acid family biosynthetic process"/>
    <property type="evidence" value="ECO:0007669"/>
    <property type="project" value="UniProtKB-KW"/>
</dbReference>
<dbReference type="SUPFAM" id="SSF53223">
    <property type="entry name" value="Aminoacid dehydrogenase-like, N-terminal domain"/>
    <property type="match status" value="1"/>
</dbReference>
<feature type="domain" description="Quinate/shikimate 5-dehydrogenase/glutamyl-tRNA reductase" evidence="10">
    <location>
        <begin position="119"/>
        <end position="170"/>
    </location>
</feature>
<dbReference type="Pfam" id="PF08501">
    <property type="entry name" value="Shikimate_dh_N"/>
    <property type="match status" value="1"/>
</dbReference>
<dbReference type="RefSeq" id="WP_008632466.1">
    <property type="nucleotide sequence ID" value="NZ_AIJQ01000009.1"/>
</dbReference>
<sequence length="267" mass="28387">MLRFAVLGHPVAHSLSPAMHRFALESLGLAGVYEALETPLEALPVRLGAVREGYRGVNLTLPLKEAALAHLDWVSPEAQRIGAVNTVLQVEGRLFGFNTDAPGFLEALKAGGIPLKGPALVLGAGGAGRAVAFALKDAGLEVWVWNRTPERARALAEAFGLKAVPLERAPEARLLVNATRVGLGDPQATPLPPELFPQEGAAVDLVYKPLWTRFLKEAQAQGLKVQTGLPMLAWQGALAFRIWTGLLPDPLGMEEAALRALGEASRA</sequence>
<feature type="binding site" evidence="9">
    <location>
        <position position="207"/>
    </location>
    <ligand>
        <name>shikimate</name>
        <dbReference type="ChEBI" id="CHEBI:36208"/>
    </ligand>
</feature>
<dbReference type="GO" id="GO:0004764">
    <property type="term" value="F:shikimate 3-dehydrogenase (NADP+) activity"/>
    <property type="evidence" value="ECO:0007669"/>
    <property type="project" value="UniProtKB-UniRule"/>
</dbReference>
<dbReference type="PANTHER" id="PTHR21089:SF1">
    <property type="entry name" value="BIFUNCTIONAL 3-DEHYDROQUINATE DEHYDRATASE_SHIKIMATE DEHYDROGENASE, CHLOROPLASTIC"/>
    <property type="match status" value="1"/>
</dbReference>
<dbReference type="SUPFAM" id="SSF51735">
    <property type="entry name" value="NAD(P)-binding Rossmann-fold domains"/>
    <property type="match status" value="1"/>
</dbReference>
<feature type="binding site" evidence="9">
    <location>
        <position position="60"/>
    </location>
    <ligand>
        <name>shikimate</name>
        <dbReference type="ChEBI" id="CHEBI:36208"/>
    </ligand>
</feature>
<dbReference type="InterPro" id="IPR011342">
    <property type="entry name" value="Shikimate_DH"/>
</dbReference>
<feature type="binding site" evidence="9">
    <location>
        <begin position="123"/>
        <end position="127"/>
    </location>
    <ligand>
        <name>NADP(+)</name>
        <dbReference type="ChEBI" id="CHEBI:58349"/>
    </ligand>
</feature>
<dbReference type="GO" id="GO:0050661">
    <property type="term" value="F:NADP binding"/>
    <property type="evidence" value="ECO:0007669"/>
    <property type="project" value="InterPro"/>
</dbReference>
<feature type="binding site" evidence="9">
    <location>
        <position position="100"/>
    </location>
    <ligand>
        <name>shikimate</name>
        <dbReference type="ChEBI" id="CHEBI:36208"/>
    </ligand>
</feature>
<reference evidence="13 14" key="1">
    <citation type="journal article" date="2012" name="J. Bacteriol.">
        <title>Draft genome sequence of Thermus sp. strain RL, isolated from a hot water spring located atop the Himalayan ranges at Manikaran, India.</title>
        <authorList>
            <person name="Dwivedi V."/>
            <person name="Sangwan N."/>
            <person name="Nigam A."/>
            <person name="Garg N."/>
            <person name="Niharika N."/>
            <person name="Khurana P."/>
            <person name="Khurana J.P."/>
            <person name="Lal R."/>
        </authorList>
    </citation>
    <scope>NUCLEOTIDE SEQUENCE [LARGE SCALE GENOMIC DNA]</scope>
    <source>
        <strain evidence="13 14">RL</strain>
    </source>
</reference>
<comment type="pathway">
    <text evidence="1 9">Metabolic intermediate biosynthesis; chorismate biosynthesis; chorismate from D-erythrose 4-phosphate and phosphoenolpyruvate: step 4/7.</text>
</comment>
<evidence type="ECO:0000259" key="10">
    <source>
        <dbReference type="Pfam" id="PF01488"/>
    </source>
</evidence>
<organism evidence="13 14">
    <name type="scientific">Thermus parvatiensis</name>
    <dbReference type="NCBI Taxonomy" id="456163"/>
    <lineage>
        <taxon>Bacteria</taxon>
        <taxon>Thermotogati</taxon>
        <taxon>Deinococcota</taxon>
        <taxon>Deinococci</taxon>
        <taxon>Thermales</taxon>
        <taxon>Thermaceae</taxon>
        <taxon>Thermus</taxon>
    </lineage>
</organism>
<feature type="binding site" evidence="9">
    <location>
        <begin position="14"/>
        <end position="16"/>
    </location>
    <ligand>
        <name>shikimate</name>
        <dbReference type="ChEBI" id="CHEBI:36208"/>
    </ligand>
</feature>
<dbReference type="InterPro" id="IPR041121">
    <property type="entry name" value="SDH_C"/>
</dbReference>
<dbReference type="GO" id="GO:0005829">
    <property type="term" value="C:cytosol"/>
    <property type="evidence" value="ECO:0007669"/>
    <property type="project" value="TreeGrafter"/>
</dbReference>
<dbReference type="InterPro" id="IPR022893">
    <property type="entry name" value="Shikimate_DH_fam"/>
</dbReference>
<dbReference type="Gene3D" id="3.40.50.10860">
    <property type="entry name" value="Leucine Dehydrogenase, chain A, domain 1"/>
    <property type="match status" value="1"/>
</dbReference>
<dbReference type="EC" id="1.1.1.25" evidence="2 9"/>
<comment type="pathway">
    <text evidence="8">Aromatic compound metabolism; 3,4-dihydroxybenzoate biosynthesis; 3-dehydroquinate from D-quinate (NAD(+) route).</text>
</comment>
<evidence type="ECO:0000256" key="5">
    <source>
        <dbReference type="ARBA" id="ARBA00023002"/>
    </source>
</evidence>
<dbReference type="GO" id="GO:0008652">
    <property type="term" value="P:amino acid biosynthetic process"/>
    <property type="evidence" value="ECO:0007669"/>
    <property type="project" value="UniProtKB-KW"/>
</dbReference>
<comment type="function">
    <text evidence="9">Involved in the biosynthesis of the chorismate, which leads to the biosynthesis of aromatic amino acids. Catalyzes the reversible NADPH linked reduction of 3-dehydroshikimate (DHSA) to yield shikimate (SA).</text>
</comment>
<protein>
    <recommendedName>
        <fullName evidence="2 9">Shikimate dehydrogenase (NADP(+))</fullName>
        <shortName evidence="9">SDH</shortName>
        <ecNumber evidence="2 9">1.1.1.25</ecNumber>
    </recommendedName>
</protein>
<keyword evidence="3 9" id="KW-0028">Amino-acid biosynthesis</keyword>
<evidence type="ECO:0000256" key="8">
    <source>
        <dbReference type="ARBA" id="ARBA00060613"/>
    </source>
</evidence>
<feature type="binding site" evidence="9">
    <location>
        <begin position="146"/>
        <end position="151"/>
    </location>
    <ligand>
        <name>NADP(+)</name>
        <dbReference type="ChEBI" id="CHEBI:58349"/>
    </ligand>
</feature>
<evidence type="ECO:0000313" key="13">
    <source>
        <dbReference type="EMBL" id="EIA39113.1"/>
    </source>
</evidence>
<dbReference type="InterPro" id="IPR013708">
    <property type="entry name" value="Shikimate_DH-bd_N"/>
</dbReference>
<feature type="binding site" evidence="9">
    <location>
        <position position="235"/>
    </location>
    <ligand>
        <name>shikimate</name>
        <dbReference type="ChEBI" id="CHEBI:36208"/>
    </ligand>
</feature>
<dbReference type="UniPathway" id="UPA00053">
    <property type="reaction ID" value="UER00087"/>
</dbReference>
<comment type="caution">
    <text evidence="9">Lacks conserved residue(s) required for the propagation of feature annotation.</text>
</comment>
<evidence type="ECO:0000256" key="3">
    <source>
        <dbReference type="ARBA" id="ARBA00022605"/>
    </source>
</evidence>
<dbReference type="PANTHER" id="PTHR21089">
    <property type="entry name" value="SHIKIMATE DEHYDROGENASE"/>
    <property type="match status" value="1"/>
</dbReference>
<dbReference type="PATRIC" id="fig|456163.3.peg.1244"/>
<dbReference type="InterPro" id="IPR036291">
    <property type="entry name" value="NAD(P)-bd_dom_sf"/>
</dbReference>
<dbReference type="GO" id="GO:0019632">
    <property type="term" value="P:shikimate metabolic process"/>
    <property type="evidence" value="ECO:0007669"/>
    <property type="project" value="InterPro"/>
</dbReference>
<feature type="binding site" evidence="9">
    <location>
        <position position="85"/>
    </location>
    <ligand>
        <name>shikimate</name>
        <dbReference type="ChEBI" id="CHEBI:36208"/>
    </ligand>
</feature>
<name>H7GGF1_9DEIN</name>
<keyword evidence="5 9" id="KW-0560">Oxidoreductase</keyword>
<dbReference type="Pfam" id="PF18317">
    <property type="entry name" value="SDH_C"/>
    <property type="match status" value="1"/>
</dbReference>
<dbReference type="AlphaFoldDB" id="H7GGF1"/>
<dbReference type="Gene3D" id="3.40.50.720">
    <property type="entry name" value="NAD(P)-binding Rossmann-like Domain"/>
    <property type="match status" value="1"/>
</dbReference>
<gene>
    <name evidence="9" type="primary">aroE</name>
    <name evidence="13" type="ORF">RLTM_06331</name>
</gene>